<evidence type="ECO:0000256" key="1">
    <source>
        <dbReference type="ARBA" id="ARBA00022723"/>
    </source>
</evidence>
<accession>A0A3B0VM43</accession>
<gene>
    <name evidence="3" type="ORF">MNBD_CPR01-506</name>
</gene>
<dbReference type="PANTHER" id="PTHR46124">
    <property type="entry name" value="D-AMINOACYL-TRNA DEACYLASE"/>
    <property type="match status" value="1"/>
</dbReference>
<proteinExistence type="predicted"/>
<organism evidence="3">
    <name type="scientific">hydrothermal vent metagenome</name>
    <dbReference type="NCBI Taxonomy" id="652676"/>
    <lineage>
        <taxon>unclassified sequences</taxon>
        <taxon>metagenomes</taxon>
        <taxon>ecological metagenomes</taxon>
    </lineage>
</organism>
<protein>
    <submittedName>
        <fullName evidence="3">Deoxyribonuclease YcfH</fullName>
    </submittedName>
</protein>
<sequence length="265" mass="29550">MTFKYFDAHSHIEGDEFNADREELLSKMMKENIGTVAVGVDKESSESAVALAEKYEHVFSAVGQHPTETNSVFDDEAFMKLANNNRTVAIGECGLEYFRIDNVVEARSKQIPLFESQIALAVKVNKPLMIHARPSEKSMDAYHDIIDLLKSAKREYGDSLTGNMHFFAGGVDEARAFLELGFTISYTAVITFARDYDEAIRFAPRDMILSETDSPYVAPASRRGTRNDPLAVKDVVSTLADIRGESEESMRVSTVGNAMRLFKLI</sequence>
<dbReference type="Gene3D" id="3.20.20.140">
    <property type="entry name" value="Metal-dependent hydrolases"/>
    <property type="match status" value="1"/>
</dbReference>
<evidence type="ECO:0000313" key="3">
    <source>
        <dbReference type="EMBL" id="VAW32694.1"/>
    </source>
</evidence>
<dbReference type="AlphaFoldDB" id="A0A3B0VM43"/>
<dbReference type="EMBL" id="UOEV01000063">
    <property type="protein sequence ID" value="VAW32694.1"/>
    <property type="molecule type" value="Genomic_DNA"/>
</dbReference>
<dbReference type="InterPro" id="IPR001130">
    <property type="entry name" value="TatD-like"/>
</dbReference>
<dbReference type="PIRSF" id="PIRSF005902">
    <property type="entry name" value="DNase_TatD"/>
    <property type="match status" value="1"/>
</dbReference>
<reference evidence="3" key="1">
    <citation type="submission" date="2018-06" db="EMBL/GenBank/DDBJ databases">
        <authorList>
            <person name="Zhirakovskaya E."/>
        </authorList>
    </citation>
    <scope>NUCLEOTIDE SEQUENCE</scope>
</reference>
<keyword evidence="2" id="KW-0378">Hydrolase</keyword>
<dbReference type="CDD" id="cd01310">
    <property type="entry name" value="TatD_DNAse"/>
    <property type="match status" value="1"/>
</dbReference>
<dbReference type="GO" id="GO:0016788">
    <property type="term" value="F:hydrolase activity, acting on ester bonds"/>
    <property type="evidence" value="ECO:0007669"/>
    <property type="project" value="InterPro"/>
</dbReference>
<dbReference type="InterPro" id="IPR032466">
    <property type="entry name" value="Metal_Hydrolase"/>
</dbReference>
<dbReference type="SUPFAM" id="SSF51556">
    <property type="entry name" value="Metallo-dependent hydrolases"/>
    <property type="match status" value="1"/>
</dbReference>
<dbReference type="Pfam" id="PF01026">
    <property type="entry name" value="TatD_DNase"/>
    <property type="match status" value="1"/>
</dbReference>
<keyword evidence="1" id="KW-0479">Metal-binding</keyword>
<dbReference type="GO" id="GO:0046872">
    <property type="term" value="F:metal ion binding"/>
    <property type="evidence" value="ECO:0007669"/>
    <property type="project" value="UniProtKB-KW"/>
</dbReference>
<name>A0A3B0VM43_9ZZZZ</name>
<evidence type="ECO:0000256" key="2">
    <source>
        <dbReference type="ARBA" id="ARBA00022801"/>
    </source>
</evidence>
<dbReference type="PANTHER" id="PTHR46124:SF2">
    <property type="entry name" value="D-AMINOACYL-TRNA DEACYLASE"/>
    <property type="match status" value="1"/>
</dbReference>
<dbReference type="FunFam" id="3.20.20.140:FF:000005">
    <property type="entry name" value="TatD family hydrolase"/>
    <property type="match status" value="1"/>
</dbReference>